<evidence type="ECO:0000256" key="17">
    <source>
        <dbReference type="HAMAP-Rule" id="MF_00913"/>
    </source>
</evidence>
<gene>
    <name evidence="18" type="primary">ftsW_2</name>
    <name evidence="17" type="synonym">ftsW</name>
    <name evidence="18" type="ORF">Thiowin_00986</name>
</gene>
<proteinExistence type="inferred from homology"/>
<evidence type="ECO:0000256" key="13">
    <source>
        <dbReference type="ARBA" id="ARBA00023306"/>
    </source>
</evidence>
<dbReference type="Pfam" id="PF01098">
    <property type="entry name" value="FTSW_RODA_SPOVE"/>
    <property type="match status" value="1"/>
</dbReference>
<dbReference type="HAMAP" id="MF_00913">
    <property type="entry name" value="PGT_FtsW_proteobact"/>
    <property type="match status" value="1"/>
</dbReference>
<keyword evidence="5 17" id="KW-0132">Cell division</keyword>
<feature type="transmembrane region" description="Helical" evidence="17">
    <location>
        <begin position="115"/>
        <end position="135"/>
    </location>
</feature>
<evidence type="ECO:0000256" key="16">
    <source>
        <dbReference type="ARBA" id="ARBA00049902"/>
    </source>
</evidence>
<dbReference type="EMBL" id="CP121472">
    <property type="protein sequence ID" value="WPL16053.1"/>
    <property type="molecule type" value="Genomic_DNA"/>
</dbReference>
<dbReference type="EC" id="2.4.99.28" evidence="17"/>
<keyword evidence="19" id="KW-1185">Reference proteome</keyword>
<keyword evidence="7 17" id="KW-0808">Transferase</keyword>
<feature type="transmembrane region" description="Helical" evidence="17">
    <location>
        <begin position="383"/>
        <end position="402"/>
    </location>
</feature>
<evidence type="ECO:0000256" key="1">
    <source>
        <dbReference type="ARBA" id="ARBA00004651"/>
    </source>
</evidence>
<evidence type="ECO:0000256" key="12">
    <source>
        <dbReference type="ARBA" id="ARBA00023136"/>
    </source>
</evidence>
<evidence type="ECO:0000256" key="6">
    <source>
        <dbReference type="ARBA" id="ARBA00022676"/>
    </source>
</evidence>
<accession>A0ABZ0S621</accession>
<comment type="function">
    <text evidence="17">Peptidoglycan polymerase that is essential for cell division.</text>
</comment>
<comment type="similarity">
    <text evidence="15 17">Belongs to the SEDS family. FtsW subfamily.</text>
</comment>
<evidence type="ECO:0000256" key="8">
    <source>
        <dbReference type="ARBA" id="ARBA00022692"/>
    </source>
</evidence>
<evidence type="ECO:0000256" key="14">
    <source>
        <dbReference type="ARBA" id="ARBA00023316"/>
    </source>
</evidence>
<evidence type="ECO:0000256" key="7">
    <source>
        <dbReference type="ARBA" id="ARBA00022679"/>
    </source>
</evidence>
<evidence type="ECO:0000313" key="18">
    <source>
        <dbReference type="EMBL" id="WPL16053.1"/>
    </source>
</evidence>
<dbReference type="Proteomes" id="UP001432180">
    <property type="component" value="Chromosome"/>
</dbReference>
<reference evidence="18 19" key="1">
    <citation type="journal article" date="2023" name="Microorganisms">
        <title>Thiorhodovibrio frisius and Trv. litoralis spp. nov., Two Novel Members from a Clade of Fastidious Purple Sulfur Bacteria That Exhibit Unique Red-Shifted Light-Harvesting Capabilities.</title>
        <authorList>
            <person name="Methner A."/>
            <person name="Kuzyk S.B."/>
            <person name="Petersen J."/>
            <person name="Bauer S."/>
            <person name="Brinkmann H."/>
            <person name="Sichau K."/>
            <person name="Wanner G."/>
            <person name="Wolf J."/>
            <person name="Neumann-Schaal M."/>
            <person name="Henke P."/>
            <person name="Tank M."/>
            <person name="Sproer C."/>
            <person name="Bunk B."/>
            <person name="Overmann J."/>
        </authorList>
    </citation>
    <scope>NUCLEOTIDE SEQUENCE [LARGE SCALE GENOMIC DNA]</scope>
    <source>
        <strain evidence="18 19">DSM 6702</strain>
    </source>
</reference>
<feature type="transmembrane region" description="Helical" evidence="17">
    <location>
        <begin position="89"/>
        <end position="109"/>
    </location>
</feature>
<dbReference type="PANTHER" id="PTHR30474">
    <property type="entry name" value="CELL CYCLE PROTEIN"/>
    <property type="match status" value="1"/>
</dbReference>
<dbReference type="RefSeq" id="WP_408034165.1">
    <property type="nucleotide sequence ID" value="NZ_CP121472.1"/>
</dbReference>
<keyword evidence="11 17" id="KW-1133">Transmembrane helix</keyword>
<dbReference type="GO" id="GO:0051301">
    <property type="term" value="P:cell division"/>
    <property type="evidence" value="ECO:0007669"/>
    <property type="project" value="UniProtKB-KW"/>
</dbReference>
<evidence type="ECO:0000256" key="4">
    <source>
        <dbReference type="ARBA" id="ARBA00022519"/>
    </source>
</evidence>
<feature type="transmembrane region" description="Helical" evidence="17">
    <location>
        <begin position="48"/>
        <end position="68"/>
    </location>
</feature>
<sequence>MTAHESIATPATGVGTAPGKAMVALERMPRMPRSWHTRVGATLAPVDYPLLLAVVFLLGMGFVMVASASMPIGAQPPHNEPLHYLYRHLMALGLGAVAGFVCWCLPVVFWQRAGLWLLLGGMGLLVLVLIPGVGYSVNGATRWIRLAGFNLQPSELVKLFAVVYLAGYLVRCPLAAGLEVRHVLRPLLLLGAAGALVMAQPDFGTAAVLLATVLGLLFLGGAPLKHFVVLIALVSLALVALILFEPYRLERVTSFMNPFADPFNSGYQLSQALIALGRGEWIGVGLGNGIQKQYFLPEAHTDFLLAVIGEELGFVGFAVVIAALGFVTWRALAIGARAHEMGEDFSSYLAHGIGLLIGLQAFVNAGVNTGLLPTKGLTLPFMSYGSNSIIVAMMSAVLLLRLDAELRRKAQEPKPTGANQWRRA</sequence>
<evidence type="ECO:0000313" key="19">
    <source>
        <dbReference type="Proteomes" id="UP001432180"/>
    </source>
</evidence>
<feature type="transmembrane region" description="Helical" evidence="17">
    <location>
        <begin position="312"/>
        <end position="333"/>
    </location>
</feature>
<keyword evidence="4 17" id="KW-0997">Cell inner membrane</keyword>
<keyword evidence="12 17" id="KW-0472">Membrane</keyword>
<dbReference type="InterPro" id="IPR013437">
    <property type="entry name" value="FtsW"/>
</dbReference>
<feature type="transmembrane region" description="Helical" evidence="17">
    <location>
        <begin position="188"/>
        <end position="219"/>
    </location>
</feature>
<protein>
    <recommendedName>
        <fullName evidence="17">Probable peptidoglycan glycosyltransferase FtsW</fullName>
        <shortName evidence="17">PGT</shortName>
        <ecNumber evidence="17">2.4.99.28</ecNumber>
    </recommendedName>
    <alternativeName>
        <fullName evidence="17">Cell division protein FtsW</fullName>
    </alternativeName>
    <alternativeName>
        <fullName evidence="17">Cell wall polymerase</fullName>
    </alternativeName>
    <alternativeName>
        <fullName evidence="17">Peptidoglycan polymerase</fullName>
        <shortName evidence="17">PG polymerase</shortName>
    </alternativeName>
</protein>
<comment type="catalytic activity">
    <reaction evidence="16 17">
        <text>[GlcNAc-(1-&gt;4)-Mur2Ac(oyl-L-Ala-gamma-D-Glu-L-Lys-D-Ala-D-Ala)](n)-di-trans,octa-cis-undecaprenyl diphosphate + beta-D-GlcNAc-(1-&gt;4)-Mur2Ac(oyl-L-Ala-gamma-D-Glu-L-Lys-D-Ala-D-Ala)-di-trans,octa-cis-undecaprenyl diphosphate = [GlcNAc-(1-&gt;4)-Mur2Ac(oyl-L-Ala-gamma-D-Glu-L-Lys-D-Ala-D-Ala)](n+1)-di-trans,octa-cis-undecaprenyl diphosphate + di-trans,octa-cis-undecaprenyl diphosphate + H(+)</text>
        <dbReference type="Rhea" id="RHEA:23708"/>
        <dbReference type="Rhea" id="RHEA-COMP:9602"/>
        <dbReference type="Rhea" id="RHEA-COMP:9603"/>
        <dbReference type="ChEBI" id="CHEBI:15378"/>
        <dbReference type="ChEBI" id="CHEBI:58405"/>
        <dbReference type="ChEBI" id="CHEBI:60033"/>
        <dbReference type="ChEBI" id="CHEBI:78435"/>
        <dbReference type="EC" id="2.4.99.28"/>
    </reaction>
</comment>
<dbReference type="NCBIfam" id="TIGR02614">
    <property type="entry name" value="ftsW"/>
    <property type="match status" value="1"/>
</dbReference>
<comment type="subcellular location">
    <subcellularLocation>
        <location evidence="17">Cell inner membrane</location>
        <topology evidence="17">Multi-pass membrane protein</topology>
    </subcellularLocation>
    <subcellularLocation>
        <location evidence="1">Cell membrane</location>
        <topology evidence="1">Multi-pass membrane protein</topology>
    </subcellularLocation>
    <text evidence="17">Localizes to the division septum.</text>
</comment>
<evidence type="ECO:0000256" key="9">
    <source>
        <dbReference type="ARBA" id="ARBA00022960"/>
    </source>
</evidence>
<keyword evidence="9 17" id="KW-0133">Cell shape</keyword>
<organism evidence="18 19">
    <name type="scientific">Thiorhodovibrio winogradskyi</name>
    <dbReference type="NCBI Taxonomy" id="77007"/>
    <lineage>
        <taxon>Bacteria</taxon>
        <taxon>Pseudomonadati</taxon>
        <taxon>Pseudomonadota</taxon>
        <taxon>Gammaproteobacteria</taxon>
        <taxon>Chromatiales</taxon>
        <taxon>Chromatiaceae</taxon>
        <taxon>Thiorhodovibrio</taxon>
    </lineage>
</organism>
<dbReference type="PANTHER" id="PTHR30474:SF2">
    <property type="entry name" value="PEPTIDOGLYCAN GLYCOSYLTRANSFERASE FTSW-RELATED"/>
    <property type="match status" value="1"/>
</dbReference>
<evidence type="ECO:0000256" key="10">
    <source>
        <dbReference type="ARBA" id="ARBA00022984"/>
    </source>
</evidence>
<evidence type="ECO:0000256" key="15">
    <source>
        <dbReference type="ARBA" id="ARBA00038053"/>
    </source>
</evidence>
<evidence type="ECO:0000256" key="3">
    <source>
        <dbReference type="ARBA" id="ARBA00022475"/>
    </source>
</evidence>
<feature type="transmembrane region" description="Helical" evidence="17">
    <location>
        <begin position="156"/>
        <end position="176"/>
    </location>
</feature>
<evidence type="ECO:0000256" key="5">
    <source>
        <dbReference type="ARBA" id="ARBA00022618"/>
    </source>
</evidence>
<name>A0ABZ0S621_9GAMM</name>
<keyword evidence="10 17" id="KW-0573">Peptidoglycan synthesis</keyword>
<evidence type="ECO:0000256" key="2">
    <source>
        <dbReference type="ARBA" id="ARBA00004752"/>
    </source>
</evidence>
<dbReference type="InterPro" id="IPR001182">
    <property type="entry name" value="FtsW/RodA"/>
</dbReference>
<keyword evidence="6 17" id="KW-0328">Glycosyltransferase</keyword>
<keyword evidence="14 17" id="KW-0961">Cell wall biogenesis/degradation</keyword>
<comment type="pathway">
    <text evidence="2 17">Cell wall biogenesis; peptidoglycan biosynthesis.</text>
</comment>
<feature type="transmembrane region" description="Helical" evidence="17">
    <location>
        <begin position="345"/>
        <end position="363"/>
    </location>
</feature>
<keyword evidence="3 17" id="KW-1003">Cell membrane</keyword>
<keyword evidence="8 17" id="KW-0812">Transmembrane</keyword>
<keyword evidence="13 17" id="KW-0131">Cell cycle</keyword>
<evidence type="ECO:0000256" key="11">
    <source>
        <dbReference type="ARBA" id="ARBA00022989"/>
    </source>
</evidence>
<feature type="transmembrane region" description="Helical" evidence="17">
    <location>
        <begin position="226"/>
        <end position="244"/>
    </location>
</feature>